<dbReference type="RefSeq" id="WP_106012369.1">
    <property type="nucleotide sequence ID" value="NZ_CP027226.1"/>
</dbReference>
<name>A0A2S0KMY0_9FIRM</name>
<keyword evidence="1" id="KW-0472">Membrane</keyword>
<reference evidence="3" key="1">
    <citation type="submission" date="2018-02" db="EMBL/GenBank/DDBJ databases">
        <authorList>
            <person name="Holder M.E."/>
            <person name="Ajami N.J."/>
            <person name="Petrosino J.F."/>
        </authorList>
    </citation>
    <scope>NUCLEOTIDE SEQUENCE [LARGE SCALE GENOMIC DNA]</scope>
    <source>
        <strain evidence="3">CCUG 47711</strain>
    </source>
</reference>
<dbReference type="KEGG" id="fsa:C5Q98_03710"/>
<sequence>MFKFRKLKSILTEEYKSKIDVTCPQCGQVTSFSYGKELPKQNQIICRNCKKDIKNDFFEIILDKEINSLEELKVYILKLIIFSLVLSMLIGIFLYFKRSSVIGYFLLLIPLVVMIVTALKYFQIKSKIAELKQIRAKFGF</sequence>
<dbReference type="EMBL" id="CP027226">
    <property type="protein sequence ID" value="AVM42386.1"/>
    <property type="molecule type" value="Genomic_DNA"/>
</dbReference>
<keyword evidence="1" id="KW-0812">Transmembrane</keyword>
<protein>
    <submittedName>
        <fullName evidence="2">Uncharacterized protein</fullName>
    </submittedName>
</protein>
<gene>
    <name evidence="2" type="ORF">C5Q98_03710</name>
</gene>
<proteinExistence type="predicted"/>
<keyword evidence="1" id="KW-1133">Transmembrane helix</keyword>
<dbReference type="Proteomes" id="UP000237947">
    <property type="component" value="Chromosome"/>
</dbReference>
<accession>A0A2S0KMY0</accession>
<keyword evidence="3" id="KW-1185">Reference proteome</keyword>
<evidence type="ECO:0000313" key="2">
    <source>
        <dbReference type="EMBL" id="AVM42386.1"/>
    </source>
</evidence>
<feature type="transmembrane region" description="Helical" evidence="1">
    <location>
        <begin position="74"/>
        <end position="96"/>
    </location>
</feature>
<evidence type="ECO:0000256" key="1">
    <source>
        <dbReference type="SAM" id="Phobius"/>
    </source>
</evidence>
<feature type="transmembrane region" description="Helical" evidence="1">
    <location>
        <begin position="102"/>
        <end position="122"/>
    </location>
</feature>
<dbReference type="AlphaFoldDB" id="A0A2S0KMY0"/>
<evidence type="ECO:0000313" key="3">
    <source>
        <dbReference type="Proteomes" id="UP000237947"/>
    </source>
</evidence>
<organism evidence="2 3">
    <name type="scientific">Fastidiosipila sanguinis</name>
    <dbReference type="NCBI Taxonomy" id="236753"/>
    <lineage>
        <taxon>Bacteria</taxon>
        <taxon>Bacillati</taxon>
        <taxon>Bacillota</taxon>
        <taxon>Clostridia</taxon>
        <taxon>Eubacteriales</taxon>
        <taxon>Oscillospiraceae</taxon>
        <taxon>Fastidiosipila</taxon>
    </lineage>
</organism>